<dbReference type="RefSeq" id="WP_311401150.1">
    <property type="nucleotide sequence ID" value="NZ_JAVRBG010000004.1"/>
</dbReference>
<organism evidence="2 3">
    <name type="scientific">Mesonia ostreae</name>
    <dbReference type="NCBI Taxonomy" id="861110"/>
    <lineage>
        <taxon>Bacteria</taxon>
        <taxon>Pseudomonadati</taxon>
        <taxon>Bacteroidota</taxon>
        <taxon>Flavobacteriia</taxon>
        <taxon>Flavobacteriales</taxon>
        <taxon>Flavobacteriaceae</taxon>
        <taxon>Mesonia</taxon>
    </lineage>
</organism>
<gene>
    <name evidence="2" type="ORF">RLT85_06110</name>
</gene>
<proteinExistence type="predicted"/>
<sequence length="200" mass="23014">MEIVIPTWGEGYNYTINFGDGTVNTNVTGDISHTYAQEGTYNVSISGDFPRIRFENLYESSQGEFEPQLKSIEQWGDIEWQSMENAFKGCLYLRINATDNPDLSQVTDMSNMFNKCIHLNNNINDWDVSNVTNMSKMFGVEDLNSSTIAYFNQPLNNWDVSNVTNMNAMFDNCARFNRSLNNWNFKCHLYDFYVSGCKVI</sequence>
<feature type="domain" description="PKD" evidence="1">
    <location>
        <begin position="9"/>
        <end position="46"/>
    </location>
</feature>
<evidence type="ECO:0000259" key="1">
    <source>
        <dbReference type="PROSITE" id="PS50093"/>
    </source>
</evidence>
<protein>
    <submittedName>
        <fullName evidence="2">BspA family leucine-rich repeat surface protein</fullName>
    </submittedName>
</protein>
<dbReference type="InterPro" id="IPR035986">
    <property type="entry name" value="PKD_dom_sf"/>
</dbReference>
<comment type="caution">
    <text evidence="2">The sequence shown here is derived from an EMBL/GenBank/DDBJ whole genome shotgun (WGS) entry which is preliminary data.</text>
</comment>
<dbReference type="InterPro" id="IPR000601">
    <property type="entry name" value="PKD_dom"/>
</dbReference>
<keyword evidence="3" id="KW-1185">Reference proteome</keyword>
<accession>A0ABU2KHL0</accession>
<dbReference type="InterPro" id="IPR011889">
    <property type="entry name" value="Liste_lipo_26"/>
</dbReference>
<evidence type="ECO:0000313" key="3">
    <source>
        <dbReference type="Proteomes" id="UP001182991"/>
    </source>
</evidence>
<evidence type="ECO:0000313" key="2">
    <source>
        <dbReference type="EMBL" id="MDT0294202.1"/>
    </source>
</evidence>
<dbReference type="SUPFAM" id="SSF49299">
    <property type="entry name" value="PKD domain"/>
    <property type="match status" value="1"/>
</dbReference>
<dbReference type="NCBIfam" id="TIGR02167">
    <property type="entry name" value="Liste_lipo_26"/>
    <property type="match status" value="2"/>
</dbReference>
<dbReference type="Proteomes" id="UP001182991">
    <property type="component" value="Unassembled WGS sequence"/>
</dbReference>
<dbReference type="EMBL" id="JAVRBG010000004">
    <property type="protein sequence ID" value="MDT0294202.1"/>
    <property type="molecule type" value="Genomic_DNA"/>
</dbReference>
<dbReference type="CDD" id="cd00146">
    <property type="entry name" value="PKD"/>
    <property type="match status" value="1"/>
</dbReference>
<reference evidence="3" key="1">
    <citation type="submission" date="2023-07" db="EMBL/GenBank/DDBJ databases">
        <title>Isolating and identifying novel microbial strains from the Mariana Trench.</title>
        <authorList>
            <person name="Fu H."/>
        </authorList>
    </citation>
    <scope>NUCLEOTIDE SEQUENCE [LARGE SCALE GENOMIC DNA]</scope>
    <source>
        <strain evidence="3">T-y2</strain>
    </source>
</reference>
<dbReference type="Pfam" id="PF03382">
    <property type="entry name" value="DUF285"/>
    <property type="match status" value="1"/>
</dbReference>
<dbReference type="InterPro" id="IPR005046">
    <property type="entry name" value="DUF285"/>
</dbReference>
<dbReference type="Pfam" id="PF00801">
    <property type="entry name" value="PKD"/>
    <property type="match status" value="1"/>
</dbReference>
<dbReference type="Gene3D" id="2.60.40.10">
    <property type="entry name" value="Immunoglobulins"/>
    <property type="match status" value="1"/>
</dbReference>
<dbReference type="PROSITE" id="PS50093">
    <property type="entry name" value="PKD"/>
    <property type="match status" value="1"/>
</dbReference>
<name>A0ABU2KHL0_9FLAO</name>
<dbReference type="InterPro" id="IPR013783">
    <property type="entry name" value="Ig-like_fold"/>
</dbReference>